<dbReference type="AlphaFoldDB" id="A0A917GZJ4"/>
<feature type="transmembrane region" description="Helical" evidence="7">
    <location>
        <begin position="7"/>
        <end position="26"/>
    </location>
</feature>
<dbReference type="Gene3D" id="1.10.3720.10">
    <property type="entry name" value="MetI-like"/>
    <property type="match status" value="1"/>
</dbReference>
<feature type="transmembrane region" description="Helical" evidence="7">
    <location>
        <begin position="198"/>
        <end position="218"/>
    </location>
</feature>
<sequence>MYMLPGFFLYTFIVFVPIVLAFYYGFFDWSGGTKMTFIGFDNFTALLKDSVFIQSFYNNIYLTALCVIGQVGIAFVLALMLHSKRVKLKSLHRTMSYFPSVLSAVVIGFIWTMLYDYNYGLINIILKQIGWGQWAQPWLNNESLSLTLVAIPLIWQYIGYYMIIILSALSAVDQQVLEMAEIDGANSWKKAVHITLPLIKNTLAVCVTLSIAGTMKVFDHIYVMTGGGPGTSSNVMALNAYKTSFLTYKMGYGSAMSIGVLILSLVVIVGTRWIMGSFTKEREVR</sequence>
<keyword evidence="6 7" id="KW-0472">Membrane</keyword>
<comment type="similarity">
    <text evidence="7">Belongs to the binding-protein-dependent transport system permease family.</text>
</comment>
<proteinExistence type="inferred from homology"/>
<dbReference type="InterPro" id="IPR035906">
    <property type="entry name" value="MetI-like_sf"/>
</dbReference>
<dbReference type="InterPro" id="IPR000515">
    <property type="entry name" value="MetI-like"/>
</dbReference>
<dbReference type="Proteomes" id="UP000600247">
    <property type="component" value="Unassembled WGS sequence"/>
</dbReference>
<dbReference type="EMBL" id="BMHY01000002">
    <property type="protein sequence ID" value="GGG61783.1"/>
    <property type="molecule type" value="Genomic_DNA"/>
</dbReference>
<feature type="domain" description="ABC transmembrane type-1" evidence="8">
    <location>
        <begin position="56"/>
        <end position="271"/>
    </location>
</feature>
<evidence type="ECO:0000256" key="3">
    <source>
        <dbReference type="ARBA" id="ARBA00022475"/>
    </source>
</evidence>
<dbReference type="InterPro" id="IPR051393">
    <property type="entry name" value="ABC_transporter_permease"/>
</dbReference>
<evidence type="ECO:0000256" key="2">
    <source>
        <dbReference type="ARBA" id="ARBA00022448"/>
    </source>
</evidence>
<comment type="caution">
    <text evidence="9">The sequence shown here is derived from an EMBL/GenBank/DDBJ whole genome shotgun (WGS) entry which is preliminary data.</text>
</comment>
<protein>
    <submittedName>
        <fullName evidence="9">ABC transporter permease</fullName>
    </submittedName>
</protein>
<feature type="transmembrane region" description="Helical" evidence="7">
    <location>
        <begin position="94"/>
        <end position="114"/>
    </location>
</feature>
<evidence type="ECO:0000313" key="9">
    <source>
        <dbReference type="EMBL" id="GGG61783.1"/>
    </source>
</evidence>
<feature type="transmembrane region" description="Helical" evidence="7">
    <location>
        <begin position="144"/>
        <end position="169"/>
    </location>
</feature>
<accession>A0A917GZJ4</accession>
<evidence type="ECO:0000259" key="8">
    <source>
        <dbReference type="PROSITE" id="PS50928"/>
    </source>
</evidence>
<dbReference type="GO" id="GO:0005886">
    <property type="term" value="C:plasma membrane"/>
    <property type="evidence" value="ECO:0007669"/>
    <property type="project" value="UniProtKB-SubCell"/>
</dbReference>
<organism evidence="9 10">
    <name type="scientific">Paenibacillus radicis</name>
    <name type="common">ex Gao et al. 2016</name>
    <dbReference type="NCBI Taxonomy" id="1737354"/>
    <lineage>
        <taxon>Bacteria</taxon>
        <taxon>Bacillati</taxon>
        <taxon>Bacillota</taxon>
        <taxon>Bacilli</taxon>
        <taxon>Bacillales</taxon>
        <taxon>Paenibacillaceae</taxon>
        <taxon>Paenibacillus</taxon>
    </lineage>
</organism>
<dbReference type="CDD" id="cd06261">
    <property type="entry name" value="TM_PBP2"/>
    <property type="match status" value="1"/>
</dbReference>
<keyword evidence="4 7" id="KW-0812">Transmembrane</keyword>
<dbReference type="PANTHER" id="PTHR30193:SF37">
    <property type="entry name" value="INNER MEMBRANE ABC TRANSPORTER PERMEASE PROTEIN YCJO"/>
    <property type="match status" value="1"/>
</dbReference>
<reference evidence="9 10" key="1">
    <citation type="journal article" date="2014" name="Int. J. Syst. Evol. Microbiol.">
        <title>Complete genome sequence of Corynebacterium casei LMG S-19264T (=DSM 44701T), isolated from a smear-ripened cheese.</title>
        <authorList>
            <consortium name="US DOE Joint Genome Institute (JGI-PGF)"/>
            <person name="Walter F."/>
            <person name="Albersmeier A."/>
            <person name="Kalinowski J."/>
            <person name="Ruckert C."/>
        </authorList>
    </citation>
    <scope>NUCLEOTIDE SEQUENCE [LARGE SCALE GENOMIC DNA]</scope>
    <source>
        <strain evidence="9 10">CGMCC 1.15286</strain>
    </source>
</reference>
<gene>
    <name evidence="9" type="ORF">GCM10010918_14190</name>
</gene>
<feature type="transmembrane region" description="Helical" evidence="7">
    <location>
        <begin position="252"/>
        <end position="275"/>
    </location>
</feature>
<feature type="transmembrane region" description="Helical" evidence="7">
    <location>
        <begin position="60"/>
        <end position="82"/>
    </location>
</feature>
<dbReference type="PROSITE" id="PS50928">
    <property type="entry name" value="ABC_TM1"/>
    <property type="match status" value="1"/>
</dbReference>
<evidence type="ECO:0000256" key="6">
    <source>
        <dbReference type="ARBA" id="ARBA00023136"/>
    </source>
</evidence>
<evidence type="ECO:0000256" key="1">
    <source>
        <dbReference type="ARBA" id="ARBA00004651"/>
    </source>
</evidence>
<keyword evidence="3" id="KW-1003">Cell membrane</keyword>
<dbReference type="Pfam" id="PF00528">
    <property type="entry name" value="BPD_transp_1"/>
    <property type="match status" value="1"/>
</dbReference>
<keyword evidence="10" id="KW-1185">Reference proteome</keyword>
<dbReference type="PANTHER" id="PTHR30193">
    <property type="entry name" value="ABC TRANSPORTER PERMEASE PROTEIN"/>
    <property type="match status" value="1"/>
</dbReference>
<name>A0A917GZJ4_9BACL</name>
<evidence type="ECO:0000256" key="5">
    <source>
        <dbReference type="ARBA" id="ARBA00022989"/>
    </source>
</evidence>
<evidence type="ECO:0000313" key="10">
    <source>
        <dbReference type="Proteomes" id="UP000600247"/>
    </source>
</evidence>
<dbReference type="GO" id="GO:0055085">
    <property type="term" value="P:transmembrane transport"/>
    <property type="evidence" value="ECO:0007669"/>
    <property type="project" value="InterPro"/>
</dbReference>
<dbReference type="SUPFAM" id="SSF161098">
    <property type="entry name" value="MetI-like"/>
    <property type="match status" value="1"/>
</dbReference>
<keyword evidence="5 7" id="KW-1133">Transmembrane helix</keyword>
<comment type="subcellular location">
    <subcellularLocation>
        <location evidence="1 7">Cell membrane</location>
        <topology evidence="1 7">Multi-pass membrane protein</topology>
    </subcellularLocation>
</comment>
<evidence type="ECO:0000256" key="4">
    <source>
        <dbReference type="ARBA" id="ARBA00022692"/>
    </source>
</evidence>
<keyword evidence="2 7" id="KW-0813">Transport</keyword>
<evidence type="ECO:0000256" key="7">
    <source>
        <dbReference type="RuleBase" id="RU363032"/>
    </source>
</evidence>